<dbReference type="InterPro" id="IPR011990">
    <property type="entry name" value="TPR-like_helical_dom_sf"/>
</dbReference>
<dbReference type="Proteomes" id="UP000585050">
    <property type="component" value="Unassembled WGS sequence"/>
</dbReference>
<accession>A0A7X8XWJ9</accession>
<dbReference type="EMBL" id="JABAIL010000004">
    <property type="protein sequence ID" value="NLR92372.1"/>
    <property type="molecule type" value="Genomic_DNA"/>
</dbReference>
<evidence type="ECO:0008006" key="4">
    <source>
        <dbReference type="Google" id="ProtNLM"/>
    </source>
</evidence>
<protein>
    <recommendedName>
        <fullName evidence="4">Tetratricopeptide repeat protein</fullName>
    </recommendedName>
</protein>
<dbReference type="AlphaFoldDB" id="A0A7X8XWJ9"/>
<dbReference type="SUPFAM" id="SSF48452">
    <property type="entry name" value="TPR-like"/>
    <property type="match status" value="1"/>
</dbReference>
<proteinExistence type="predicted"/>
<name>A0A7X8XWJ9_9BACT</name>
<organism evidence="2 3">
    <name type="scientific">Flammeovirga agarivorans</name>
    <dbReference type="NCBI Taxonomy" id="2726742"/>
    <lineage>
        <taxon>Bacteria</taxon>
        <taxon>Pseudomonadati</taxon>
        <taxon>Bacteroidota</taxon>
        <taxon>Cytophagia</taxon>
        <taxon>Cytophagales</taxon>
        <taxon>Flammeovirgaceae</taxon>
        <taxon>Flammeovirga</taxon>
    </lineage>
</organism>
<gene>
    <name evidence="2" type="ORF">HGP29_14235</name>
</gene>
<evidence type="ECO:0000313" key="3">
    <source>
        <dbReference type="Proteomes" id="UP000585050"/>
    </source>
</evidence>
<reference evidence="2 3" key="1">
    <citation type="submission" date="2020-04" db="EMBL/GenBank/DDBJ databases">
        <title>Flammeovirga sp. SR4, a novel species isolated from seawater.</title>
        <authorList>
            <person name="Wang X."/>
        </authorList>
    </citation>
    <scope>NUCLEOTIDE SEQUENCE [LARGE SCALE GENOMIC DNA]</scope>
    <source>
        <strain evidence="2 3">SR4</strain>
    </source>
</reference>
<evidence type="ECO:0000256" key="1">
    <source>
        <dbReference type="SAM" id="Phobius"/>
    </source>
</evidence>
<dbReference type="Gene3D" id="1.25.40.10">
    <property type="entry name" value="Tetratricopeptide repeat domain"/>
    <property type="match status" value="1"/>
</dbReference>
<keyword evidence="1" id="KW-0812">Transmembrane</keyword>
<keyword evidence="1" id="KW-1133">Transmembrane helix</keyword>
<sequence>MKPTPHTDHLSRFIEKIYEIKESHNNVVTQADLKKTALEMGLSDLEWVRMQDLFSAHLARAIGYHKYKNWDDAIFEIDQALTINPFDAKALFLLSSSYANKYYEDEKKSDRDTAILYANKCLEVNPLDDKALQLLSSLKKEARQRKIIERESLKTLIVACSFGAIIFSALAYLSLSDMVVTTIPYSTEVVKNTQNEIKPDVRYYSDRNHDESFFQLTDNVIKIFEQKSALVLQGQIKEEVQDNNGVFVKWKDVEGNIIHAEHFTLQYLEDIKDPQSDHFKLIRFLESEKAIAIAKVDIVLD</sequence>
<comment type="caution">
    <text evidence="2">The sequence shown here is derived from an EMBL/GenBank/DDBJ whole genome shotgun (WGS) entry which is preliminary data.</text>
</comment>
<feature type="transmembrane region" description="Helical" evidence="1">
    <location>
        <begin position="153"/>
        <end position="175"/>
    </location>
</feature>
<evidence type="ECO:0000313" key="2">
    <source>
        <dbReference type="EMBL" id="NLR92372.1"/>
    </source>
</evidence>
<dbReference type="RefSeq" id="WP_168883086.1">
    <property type="nucleotide sequence ID" value="NZ_JABAIL010000004.1"/>
</dbReference>
<keyword evidence="1" id="KW-0472">Membrane</keyword>
<keyword evidence="3" id="KW-1185">Reference proteome</keyword>